<feature type="region of interest" description="Disordered" evidence="1">
    <location>
        <begin position="264"/>
        <end position="289"/>
    </location>
</feature>
<reference evidence="3" key="1">
    <citation type="submission" date="2016-10" db="EMBL/GenBank/DDBJ databases">
        <authorList>
            <person name="Varghese N."/>
            <person name="Submissions S."/>
        </authorList>
    </citation>
    <scope>NUCLEOTIDE SEQUENCE [LARGE SCALE GENOMIC DNA]</scope>
    <source>
        <strain evidence="3">CGMCC 4.578</strain>
    </source>
</reference>
<dbReference type="EMBL" id="FOFT01000003">
    <property type="protein sequence ID" value="SEQ92557.1"/>
    <property type="molecule type" value="Genomic_DNA"/>
</dbReference>
<proteinExistence type="predicted"/>
<protein>
    <submittedName>
        <fullName evidence="2">Uncharacterized protein</fullName>
    </submittedName>
</protein>
<evidence type="ECO:0000313" key="3">
    <source>
        <dbReference type="Proteomes" id="UP000199028"/>
    </source>
</evidence>
<evidence type="ECO:0000313" key="2">
    <source>
        <dbReference type="EMBL" id="SEQ92557.1"/>
    </source>
</evidence>
<name>A0A1H9K0P9_9PSEU</name>
<gene>
    <name evidence="2" type="ORF">SAMN05216195_103433</name>
</gene>
<keyword evidence="3" id="KW-1185">Reference proteome</keyword>
<feature type="region of interest" description="Disordered" evidence="1">
    <location>
        <begin position="36"/>
        <end position="62"/>
    </location>
</feature>
<organism evidence="2 3">
    <name type="scientific">Lentzea flaviverrucosa</name>
    <dbReference type="NCBI Taxonomy" id="200379"/>
    <lineage>
        <taxon>Bacteria</taxon>
        <taxon>Bacillati</taxon>
        <taxon>Actinomycetota</taxon>
        <taxon>Actinomycetes</taxon>
        <taxon>Pseudonocardiales</taxon>
        <taxon>Pseudonocardiaceae</taxon>
        <taxon>Lentzea</taxon>
    </lineage>
</organism>
<accession>A0A1H9K0P9</accession>
<dbReference type="AlphaFoldDB" id="A0A1H9K0P9"/>
<feature type="region of interest" description="Disordered" evidence="1">
    <location>
        <begin position="156"/>
        <end position="203"/>
    </location>
</feature>
<evidence type="ECO:0000256" key="1">
    <source>
        <dbReference type="SAM" id="MobiDB-lite"/>
    </source>
</evidence>
<dbReference type="Proteomes" id="UP000199028">
    <property type="component" value="Unassembled WGS sequence"/>
</dbReference>
<sequence length="289" mass="30801">MLVGGGRDAGEVAARGAVADVGGARFVDCPHRTDRRCRVPGRGSNSLERNASAPHPRHLSRRVHAAGRSDQLLDLGFVIRTLLEPSPEVVRISDVASNEARAFAAVDSAPSSAAGRARPAPADAVAGIPAWSRVHEPRPVEVAEAVAQAAVHDRTFATSPSWGSGPADRRLRSSGDPPGRPRSPVVTLHAPGDPTPVGHSGAYRGRDVRQLPVNRAGHCKHTAAEELVALRVLEDRISTGRRQHADVHDMAGQHGPEMRVLQDRTTTPPREETVAPGFVTHHPGRFPRP</sequence>